<dbReference type="Pfam" id="PF04616">
    <property type="entry name" value="Glyco_hydro_43"/>
    <property type="match status" value="1"/>
</dbReference>
<dbReference type="PROSITE" id="PS51318">
    <property type="entry name" value="TAT"/>
    <property type="match status" value="1"/>
</dbReference>
<organism evidence="7 8">
    <name type="scientific">Novosphingobium chloroacetimidivorans</name>
    <dbReference type="NCBI Taxonomy" id="1428314"/>
    <lineage>
        <taxon>Bacteria</taxon>
        <taxon>Pseudomonadati</taxon>
        <taxon>Pseudomonadota</taxon>
        <taxon>Alphaproteobacteria</taxon>
        <taxon>Sphingomonadales</taxon>
        <taxon>Sphingomonadaceae</taxon>
        <taxon>Novosphingobium</taxon>
    </lineage>
</organism>
<feature type="site" description="Important for catalytic activity, responsible for pKa modulation of the active site Glu and correct orientation of both the proton donor and substrate" evidence="5">
    <location>
        <position position="187"/>
    </location>
</feature>
<dbReference type="GO" id="GO:0005975">
    <property type="term" value="P:carbohydrate metabolic process"/>
    <property type="evidence" value="ECO:0007669"/>
    <property type="project" value="InterPro"/>
</dbReference>
<keyword evidence="2 6" id="KW-0378">Hydrolase</keyword>
<reference evidence="7 8" key="1">
    <citation type="submission" date="2020-08" db="EMBL/GenBank/DDBJ databases">
        <title>Functional genomics of gut bacteria from endangered species of beetles.</title>
        <authorList>
            <person name="Carlos-Shanley C."/>
        </authorList>
    </citation>
    <scope>NUCLEOTIDE SEQUENCE [LARGE SCALE GENOMIC DNA]</scope>
    <source>
        <strain evidence="7 8">S00245</strain>
    </source>
</reference>
<name>A0A7W7KDA1_9SPHN</name>
<dbReference type="RefSeq" id="WP_184249860.1">
    <property type="nucleotide sequence ID" value="NZ_JACHLR010000027.1"/>
</dbReference>
<dbReference type="InterPro" id="IPR006311">
    <property type="entry name" value="TAT_signal"/>
</dbReference>
<dbReference type="CDD" id="cd09002">
    <property type="entry name" value="GH43_XYL-like"/>
    <property type="match status" value="1"/>
</dbReference>
<keyword evidence="3 6" id="KW-0326">Glycosidase</keyword>
<proteinExistence type="inferred from homology"/>
<evidence type="ECO:0000256" key="1">
    <source>
        <dbReference type="ARBA" id="ARBA00009865"/>
    </source>
</evidence>
<evidence type="ECO:0000256" key="4">
    <source>
        <dbReference type="PIRSR" id="PIRSR606710-1"/>
    </source>
</evidence>
<evidence type="ECO:0000256" key="6">
    <source>
        <dbReference type="RuleBase" id="RU361187"/>
    </source>
</evidence>
<dbReference type="SUPFAM" id="SSF49899">
    <property type="entry name" value="Concanavalin A-like lectins/glucanases"/>
    <property type="match status" value="1"/>
</dbReference>
<comment type="caution">
    <text evidence="7">The sequence shown here is derived from an EMBL/GenBank/DDBJ whole genome shotgun (WGS) entry which is preliminary data.</text>
</comment>
<evidence type="ECO:0000313" key="7">
    <source>
        <dbReference type="EMBL" id="MBB4860666.1"/>
    </source>
</evidence>
<feature type="active site" description="Proton acceptor" evidence="4">
    <location>
        <position position="75"/>
    </location>
</feature>
<gene>
    <name evidence="7" type="ORF">HNO88_004010</name>
</gene>
<dbReference type="InterPro" id="IPR023296">
    <property type="entry name" value="Glyco_hydro_beta-prop_sf"/>
</dbReference>
<dbReference type="Proteomes" id="UP000555448">
    <property type="component" value="Unassembled WGS sequence"/>
</dbReference>
<dbReference type="InterPro" id="IPR006710">
    <property type="entry name" value="Glyco_hydro_43"/>
</dbReference>
<protein>
    <submittedName>
        <fullName evidence="7">Beta-xylosidase</fullName>
    </submittedName>
</protein>
<comment type="similarity">
    <text evidence="1 6">Belongs to the glycosyl hydrolase 43 family.</text>
</comment>
<dbReference type="SUPFAM" id="SSF75005">
    <property type="entry name" value="Arabinanase/levansucrase/invertase"/>
    <property type="match status" value="1"/>
</dbReference>
<dbReference type="GO" id="GO:0004553">
    <property type="term" value="F:hydrolase activity, hydrolyzing O-glycosyl compounds"/>
    <property type="evidence" value="ECO:0007669"/>
    <property type="project" value="InterPro"/>
</dbReference>
<dbReference type="Gene3D" id="2.60.120.200">
    <property type="match status" value="1"/>
</dbReference>
<dbReference type="InterPro" id="IPR051795">
    <property type="entry name" value="Glycosyl_Hydrlase_43"/>
</dbReference>
<feature type="active site" description="Proton donor" evidence="4">
    <location>
        <position position="242"/>
    </location>
</feature>
<evidence type="ECO:0000256" key="2">
    <source>
        <dbReference type="ARBA" id="ARBA00022801"/>
    </source>
</evidence>
<dbReference type="PANTHER" id="PTHR42812:SF2">
    <property type="entry name" value="XYLOSIDASE_ARABINOSIDASE"/>
    <property type="match status" value="1"/>
</dbReference>
<sequence length="553" mass="60115">MSDLKTTRRDVFLAGATVAVGAALPGELALAKTASAAVGRKVGLGPWARGIDGQRNGDLGNGKFLNPVLAGDHPDPSILRDGDRYYKVSSSFDYYPGLVVWQSSDLVNWTPMGPALRKPVGSVYAPDLVKHDGRYFIYFPAINRPGAAAAPPPGPPRPPIETYVVHADQITGPWSDPVAMKIGEGIDPGHAVGEDGKRYLFLGGGQRVPISDDGLSRTGKAEKVYEGWQYPADWVVEGFEAEGPKMLRKDGWYYMVSAEGGTAGPPTGHMVVVARSRSIHGPWENSPHNPLVRTWDVREPWWSKGHATFVEDKAGKWWMVYHGYENGFRTLGRQMLLEPLEWGADGWPRASRNDLSAPFRAPAATFNGPHGARRSGAFTDGDFGPRLQFFGPGGDYAARAEVRTGALILKGQGRAPGDSSPLAMNVGDRRYEVTVEMELEGQTQGGLVLFYNPRFYCGLGADEKRFTAYKHGAGTFRSAGASPGRRFFLRVVNDENVASFFSSPDGANWTLVRSFEVAGYNHNVADGFLSLRPALFVTGSGQATFRSLNYQAL</sequence>
<dbReference type="EMBL" id="JACHLR010000027">
    <property type="protein sequence ID" value="MBB4860666.1"/>
    <property type="molecule type" value="Genomic_DNA"/>
</dbReference>
<dbReference type="Gene3D" id="2.115.10.20">
    <property type="entry name" value="Glycosyl hydrolase domain, family 43"/>
    <property type="match status" value="1"/>
</dbReference>
<evidence type="ECO:0000256" key="3">
    <source>
        <dbReference type="ARBA" id="ARBA00023295"/>
    </source>
</evidence>
<keyword evidence="8" id="KW-1185">Reference proteome</keyword>
<evidence type="ECO:0000256" key="5">
    <source>
        <dbReference type="PIRSR" id="PIRSR606710-2"/>
    </source>
</evidence>
<dbReference type="PANTHER" id="PTHR42812">
    <property type="entry name" value="BETA-XYLOSIDASE"/>
    <property type="match status" value="1"/>
</dbReference>
<dbReference type="InterPro" id="IPR013320">
    <property type="entry name" value="ConA-like_dom_sf"/>
</dbReference>
<accession>A0A7W7KDA1</accession>
<evidence type="ECO:0000313" key="8">
    <source>
        <dbReference type="Proteomes" id="UP000555448"/>
    </source>
</evidence>
<dbReference type="AlphaFoldDB" id="A0A7W7KDA1"/>